<dbReference type="EMBL" id="BAABGN010000012">
    <property type="protein sequence ID" value="GAA4429223.1"/>
    <property type="molecule type" value="Genomic_DNA"/>
</dbReference>
<evidence type="ECO:0000313" key="1">
    <source>
        <dbReference type="EMBL" id="GAA4429223.1"/>
    </source>
</evidence>
<keyword evidence="2" id="KW-1185">Reference proteome</keyword>
<name>A0ABP8LI43_9MICO</name>
<evidence type="ECO:0000313" key="2">
    <source>
        <dbReference type="Proteomes" id="UP001500622"/>
    </source>
</evidence>
<proteinExistence type="predicted"/>
<organism evidence="1 2">
    <name type="scientific">Georgenia halophila</name>
    <dbReference type="NCBI Taxonomy" id="620889"/>
    <lineage>
        <taxon>Bacteria</taxon>
        <taxon>Bacillati</taxon>
        <taxon>Actinomycetota</taxon>
        <taxon>Actinomycetes</taxon>
        <taxon>Micrococcales</taxon>
        <taxon>Bogoriellaceae</taxon>
        <taxon>Georgenia</taxon>
    </lineage>
</organism>
<dbReference type="Proteomes" id="UP001500622">
    <property type="component" value="Unassembled WGS sequence"/>
</dbReference>
<reference evidence="2" key="1">
    <citation type="journal article" date="2019" name="Int. J. Syst. Evol. Microbiol.">
        <title>The Global Catalogue of Microorganisms (GCM) 10K type strain sequencing project: providing services to taxonomists for standard genome sequencing and annotation.</title>
        <authorList>
            <consortium name="The Broad Institute Genomics Platform"/>
            <consortium name="The Broad Institute Genome Sequencing Center for Infectious Disease"/>
            <person name="Wu L."/>
            <person name="Ma J."/>
        </authorList>
    </citation>
    <scope>NUCLEOTIDE SEQUENCE [LARGE SCALE GENOMIC DNA]</scope>
    <source>
        <strain evidence="2">JCM 17810</strain>
    </source>
</reference>
<gene>
    <name evidence="1" type="ORF">GCM10023169_31260</name>
</gene>
<comment type="caution">
    <text evidence="1">The sequence shown here is derived from an EMBL/GenBank/DDBJ whole genome shotgun (WGS) entry which is preliminary data.</text>
</comment>
<accession>A0ABP8LI43</accession>
<sequence>MSVNRVVKLPAVTGSGSDSGTVVVNCSGAFSAVITENTNGPTTTAAPASSSRYVRAFASRRAVRGDVGGRLRGVAGRAVVGGTVVGDVVGCRVMSCHR</sequence>
<protein>
    <submittedName>
        <fullName evidence="1">Uncharacterized protein</fullName>
    </submittedName>
</protein>